<dbReference type="PANTHER" id="PTHR35841">
    <property type="entry name" value="PHOSPHONATES-BINDING PERIPLASMIC PROTEIN"/>
    <property type="match status" value="1"/>
</dbReference>
<accession>A0A8J7M366</accession>
<dbReference type="Gene3D" id="3.40.190.10">
    <property type="entry name" value="Periplasmic binding protein-like II"/>
    <property type="match status" value="2"/>
</dbReference>
<dbReference type="RefSeq" id="WP_199386460.1">
    <property type="nucleotide sequence ID" value="NZ_JAEMHM010000023.1"/>
</dbReference>
<dbReference type="PANTHER" id="PTHR35841:SF1">
    <property type="entry name" value="PHOSPHONATES-BINDING PERIPLASMIC PROTEIN"/>
    <property type="match status" value="1"/>
</dbReference>
<sequence length="283" mass="31610">MRKCGIPAMTVVCLLFLLPILFPNIAPPALAASSYTIGIVPQYEQRKLYAIWKPIVDELERRTGLSFRLVTTLQIQDFDREISRGSFDFIYVNPYYIVQTRKTQGYLPLVCDKTQIHGVLVVKKEGPVRSVRELNGKTVALPSPNAIGASLMMRADLDQMQVAITPLYVKTHSSVYLHVVKGMAAAGGGIDKTLAEQPPAVRDALRVIHRTRPIPSHPVAVHPRVPKRDAEIVRQALIAMGSDPKGKELLAKVPFLQIGPTTQREYLKMVDWGLEHYWIPQGD</sequence>
<dbReference type="EMBL" id="JAEMHM010000023">
    <property type="protein sequence ID" value="MBJ6727398.1"/>
    <property type="molecule type" value="Genomic_DNA"/>
</dbReference>
<comment type="caution">
    <text evidence="1">The sequence shown here is derived from an EMBL/GenBank/DDBJ whole genome shotgun (WGS) entry which is preliminary data.</text>
</comment>
<organism evidence="1 2">
    <name type="scientific">Geomesophilobacter sediminis</name>
    <dbReference type="NCBI Taxonomy" id="2798584"/>
    <lineage>
        <taxon>Bacteria</taxon>
        <taxon>Pseudomonadati</taxon>
        <taxon>Thermodesulfobacteriota</taxon>
        <taxon>Desulfuromonadia</taxon>
        <taxon>Geobacterales</taxon>
        <taxon>Geobacteraceae</taxon>
        <taxon>Geomesophilobacter</taxon>
    </lineage>
</organism>
<evidence type="ECO:0000313" key="1">
    <source>
        <dbReference type="EMBL" id="MBJ6727398.1"/>
    </source>
</evidence>
<name>A0A8J7M366_9BACT</name>
<evidence type="ECO:0000313" key="2">
    <source>
        <dbReference type="Proteomes" id="UP000636888"/>
    </source>
</evidence>
<protein>
    <submittedName>
        <fullName evidence="1">Phosphate/phosphite/phosphonate ABC transporter substrate-binding protein</fullName>
    </submittedName>
</protein>
<keyword evidence="2" id="KW-1185">Reference proteome</keyword>
<dbReference type="AlphaFoldDB" id="A0A8J7M366"/>
<proteinExistence type="predicted"/>
<reference evidence="1" key="1">
    <citation type="submission" date="2020-12" db="EMBL/GenBank/DDBJ databases">
        <title>Geomonas sp. Red875, isolated from river sediment.</title>
        <authorList>
            <person name="Xu Z."/>
            <person name="Zhang Z."/>
            <person name="Masuda Y."/>
            <person name="Itoh H."/>
            <person name="Senoo K."/>
        </authorList>
    </citation>
    <scope>NUCLEOTIDE SEQUENCE</scope>
    <source>
        <strain evidence="1">Red875</strain>
    </source>
</reference>
<dbReference type="Proteomes" id="UP000636888">
    <property type="component" value="Unassembled WGS sequence"/>
</dbReference>
<dbReference type="Pfam" id="PF12974">
    <property type="entry name" value="Phosphonate-bd"/>
    <property type="match status" value="1"/>
</dbReference>
<gene>
    <name evidence="1" type="ORF">JFN93_22015</name>
</gene>
<dbReference type="SUPFAM" id="SSF53850">
    <property type="entry name" value="Periplasmic binding protein-like II"/>
    <property type="match status" value="1"/>
</dbReference>